<proteinExistence type="predicted"/>
<organism evidence="2 3">
    <name type="scientific">Dendronalium phyllosphericum CENA369</name>
    <dbReference type="NCBI Taxonomy" id="1725256"/>
    <lineage>
        <taxon>Bacteria</taxon>
        <taxon>Bacillati</taxon>
        <taxon>Cyanobacteriota</taxon>
        <taxon>Cyanophyceae</taxon>
        <taxon>Nostocales</taxon>
        <taxon>Nostocaceae</taxon>
        <taxon>Dendronalium</taxon>
        <taxon>Dendronalium phyllosphericum</taxon>
    </lineage>
</organism>
<dbReference type="GO" id="GO:0016757">
    <property type="term" value="F:glycosyltransferase activity"/>
    <property type="evidence" value="ECO:0007669"/>
    <property type="project" value="InterPro"/>
</dbReference>
<evidence type="ECO:0000313" key="2">
    <source>
        <dbReference type="EMBL" id="MBH8576313.1"/>
    </source>
</evidence>
<reference evidence="2 3" key="1">
    <citation type="journal article" date="2021" name="Int. J. Syst. Evol. Microbiol.">
        <title>Amazonocrinis nigriterrae gen. nov., sp. nov., Atlanticothrix silvestris gen. nov., sp. nov. and Dendronalium phyllosphericum gen. nov., sp. nov., nostocacean cyanobacteria from Brazilian environments.</title>
        <authorList>
            <person name="Alvarenga D.O."/>
            <person name="Andreote A.P.D."/>
            <person name="Branco L.H.Z."/>
            <person name="Delbaje E."/>
            <person name="Cruz R.B."/>
            <person name="Varani A.M."/>
            <person name="Fiore M.F."/>
        </authorList>
    </citation>
    <scope>NUCLEOTIDE SEQUENCE [LARGE SCALE GENOMIC DNA]</scope>
    <source>
        <strain evidence="2 3">CENA369</strain>
    </source>
</reference>
<dbReference type="EMBL" id="JAECZA010000228">
    <property type="protein sequence ID" value="MBH8576313.1"/>
    <property type="molecule type" value="Genomic_DNA"/>
</dbReference>
<evidence type="ECO:0000259" key="1">
    <source>
        <dbReference type="Pfam" id="PF00534"/>
    </source>
</evidence>
<dbReference type="RefSeq" id="WP_214435049.1">
    <property type="nucleotide sequence ID" value="NZ_CAWPUQ010000155.1"/>
</dbReference>
<dbReference type="CDD" id="cd03801">
    <property type="entry name" value="GT4_PimA-like"/>
    <property type="match status" value="1"/>
</dbReference>
<feature type="domain" description="Glycosyl transferase family 1" evidence="1">
    <location>
        <begin position="184"/>
        <end position="350"/>
    </location>
</feature>
<keyword evidence="3" id="KW-1185">Reference proteome</keyword>
<evidence type="ECO:0000313" key="3">
    <source>
        <dbReference type="Proteomes" id="UP000662314"/>
    </source>
</evidence>
<gene>
    <name evidence="2" type="ORF">I8752_25645</name>
</gene>
<comment type="caution">
    <text evidence="2">The sequence shown here is derived from an EMBL/GenBank/DDBJ whole genome shotgun (WGS) entry which is preliminary data.</text>
</comment>
<dbReference type="Proteomes" id="UP000662314">
    <property type="component" value="Unassembled WGS sequence"/>
</dbReference>
<dbReference type="PANTHER" id="PTHR45947:SF3">
    <property type="entry name" value="SULFOQUINOVOSYL TRANSFERASE SQD2"/>
    <property type="match status" value="1"/>
</dbReference>
<dbReference type="Pfam" id="PF00534">
    <property type="entry name" value="Glycos_transf_1"/>
    <property type="match status" value="1"/>
</dbReference>
<name>A0A8J7LHM2_9NOST</name>
<dbReference type="InterPro" id="IPR001296">
    <property type="entry name" value="Glyco_trans_1"/>
</dbReference>
<sequence length="377" mass="42759">MNISVGILFSNYGPYHLARIEGLVDYSEKLQNQIVAIELARSEEQYPWNTKIDNLNFSFVSVIPDRSLEKTNIFYLLKKLNNVLNAVNPNAIAIAGYFQPAMLFTLIWCLLHRKSAILLSETTENDVSRSWWREAIKSWIVKKYKSALVGGQPHKRYLIKLGMPPEAIFLGYDVVGNNAFSPDKIKHLPKPIEKPFFLAINRFIPKKNLSFLISSYAAYCQMLGDKAWDLVICGDGQLRPQLEQQIGELSLKNYIHLPGFLQQDQLFPYFAHANCFIHASIQEQWGLVVNEAMAAGKPILVSNRCGCFEDLVLEGINGFGFDPENQNQLTQLMVKISSDEVDLQAMGKASLEHIQKFSPNYFGQGLMQAVEYALMHC</sequence>
<dbReference type="SUPFAM" id="SSF53756">
    <property type="entry name" value="UDP-Glycosyltransferase/glycogen phosphorylase"/>
    <property type="match status" value="1"/>
</dbReference>
<accession>A0A8J7LHM2</accession>
<protein>
    <submittedName>
        <fullName evidence="2">Glycosyltransferase family 4 protein</fullName>
    </submittedName>
</protein>
<dbReference type="PANTHER" id="PTHR45947">
    <property type="entry name" value="SULFOQUINOVOSYL TRANSFERASE SQD2"/>
    <property type="match status" value="1"/>
</dbReference>
<dbReference type="Gene3D" id="3.40.50.2000">
    <property type="entry name" value="Glycogen Phosphorylase B"/>
    <property type="match status" value="2"/>
</dbReference>
<dbReference type="AlphaFoldDB" id="A0A8J7LHM2"/>
<dbReference type="InterPro" id="IPR050194">
    <property type="entry name" value="Glycosyltransferase_grp1"/>
</dbReference>